<dbReference type="Pfam" id="PF02873">
    <property type="entry name" value="MurB_C"/>
    <property type="match status" value="1"/>
</dbReference>
<evidence type="ECO:0000256" key="11">
    <source>
        <dbReference type="ARBA" id="ARBA00022857"/>
    </source>
</evidence>
<comment type="caution">
    <text evidence="21">The sequence shown here is derived from an EMBL/GenBank/DDBJ whole genome shotgun (WGS) entry which is preliminary data.</text>
</comment>
<keyword evidence="22" id="KW-1185">Reference proteome</keyword>
<gene>
    <name evidence="19 21" type="primary">murB</name>
    <name evidence="21" type="ORF">LE190_18250</name>
</gene>
<evidence type="ECO:0000256" key="3">
    <source>
        <dbReference type="ARBA" id="ARBA00004496"/>
    </source>
</evidence>
<reference evidence="21 22" key="1">
    <citation type="submission" date="2021-07" db="EMBL/GenBank/DDBJ databases">
        <title>Characterization of Violacein-producing bacteria and related species.</title>
        <authorList>
            <person name="Wilson H.S."/>
            <person name="De Leon M.E."/>
        </authorList>
    </citation>
    <scope>NUCLEOTIDE SEQUENCE [LARGE SCALE GENOMIC DNA]</scope>
    <source>
        <strain evidence="21 22">HSC-2F05</strain>
    </source>
</reference>
<keyword evidence="11 19" id="KW-0521">NADP</keyword>
<evidence type="ECO:0000259" key="20">
    <source>
        <dbReference type="PROSITE" id="PS51387"/>
    </source>
</evidence>
<dbReference type="InterPro" id="IPR036635">
    <property type="entry name" value="MurB_C_sf"/>
</dbReference>
<evidence type="ECO:0000256" key="17">
    <source>
        <dbReference type="ARBA" id="ARBA00031026"/>
    </source>
</evidence>
<evidence type="ECO:0000256" key="13">
    <source>
        <dbReference type="ARBA" id="ARBA00022984"/>
    </source>
</evidence>
<name>A0ABS7YDR2_9BURK</name>
<evidence type="ECO:0000256" key="15">
    <source>
        <dbReference type="ARBA" id="ARBA00023306"/>
    </source>
</evidence>
<evidence type="ECO:0000256" key="19">
    <source>
        <dbReference type="HAMAP-Rule" id="MF_00037"/>
    </source>
</evidence>
<evidence type="ECO:0000256" key="5">
    <source>
        <dbReference type="ARBA" id="ARBA00012518"/>
    </source>
</evidence>
<dbReference type="Gene3D" id="3.30.43.10">
    <property type="entry name" value="Uridine Diphospho-n-acetylenolpyruvylglucosamine Reductase, domain 2"/>
    <property type="match status" value="1"/>
</dbReference>
<dbReference type="PANTHER" id="PTHR21071">
    <property type="entry name" value="UDP-N-ACETYLENOLPYRUVOYLGLUCOSAMINE REDUCTASE"/>
    <property type="match status" value="1"/>
</dbReference>
<evidence type="ECO:0000256" key="16">
    <source>
        <dbReference type="ARBA" id="ARBA00023316"/>
    </source>
</evidence>
<dbReference type="InterPro" id="IPR006094">
    <property type="entry name" value="Oxid_FAD_bind_N"/>
</dbReference>
<comment type="similarity">
    <text evidence="19">Belongs to the MurB family.</text>
</comment>
<evidence type="ECO:0000256" key="2">
    <source>
        <dbReference type="ARBA" id="ARBA00003921"/>
    </source>
</evidence>
<dbReference type="EMBL" id="JAHYBX010000009">
    <property type="protein sequence ID" value="MCA1857849.1"/>
    <property type="molecule type" value="Genomic_DNA"/>
</dbReference>
<keyword evidence="13 19" id="KW-0573">Peptidoglycan synthesis</keyword>
<dbReference type="Gene3D" id="3.90.78.10">
    <property type="entry name" value="UDP-N-acetylenolpyruvoylglucosamine reductase, C-terminal domain"/>
    <property type="match status" value="1"/>
</dbReference>
<evidence type="ECO:0000256" key="18">
    <source>
        <dbReference type="ARBA" id="ARBA00048914"/>
    </source>
</evidence>
<comment type="function">
    <text evidence="2 19">Cell wall formation.</text>
</comment>
<accession>A0ABS7YDR2</accession>
<dbReference type="PROSITE" id="PS51387">
    <property type="entry name" value="FAD_PCMH"/>
    <property type="match status" value="1"/>
</dbReference>
<evidence type="ECO:0000256" key="7">
    <source>
        <dbReference type="ARBA" id="ARBA00022490"/>
    </source>
</evidence>
<dbReference type="InterPro" id="IPR016169">
    <property type="entry name" value="FAD-bd_PCMH_sub2"/>
</dbReference>
<feature type="active site" evidence="19">
    <location>
        <position position="168"/>
    </location>
</feature>
<keyword evidence="15 19" id="KW-0131">Cell cycle</keyword>
<comment type="catalytic activity">
    <reaction evidence="18 19">
        <text>UDP-N-acetyl-alpha-D-muramate + NADP(+) = UDP-N-acetyl-3-O-(1-carboxyvinyl)-alpha-D-glucosamine + NADPH + H(+)</text>
        <dbReference type="Rhea" id="RHEA:12248"/>
        <dbReference type="ChEBI" id="CHEBI:15378"/>
        <dbReference type="ChEBI" id="CHEBI:57783"/>
        <dbReference type="ChEBI" id="CHEBI:58349"/>
        <dbReference type="ChEBI" id="CHEBI:68483"/>
        <dbReference type="ChEBI" id="CHEBI:70757"/>
        <dbReference type="EC" id="1.3.1.98"/>
    </reaction>
</comment>
<dbReference type="InterPro" id="IPR016166">
    <property type="entry name" value="FAD-bd_PCMH"/>
</dbReference>
<comment type="pathway">
    <text evidence="4 19">Cell wall biogenesis; peptidoglycan biosynthesis.</text>
</comment>
<evidence type="ECO:0000256" key="14">
    <source>
        <dbReference type="ARBA" id="ARBA00023002"/>
    </source>
</evidence>
<keyword evidence="14 19" id="KW-0560">Oxidoreductase</keyword>
<feature type="active site" evidence="19">
    <location>
        <position position="338"/>
    </location>
</feature>
<evidence type="ECO:0000256" key="4">
    <source>
        <dbReference type="ARBA" id="ARBA00004752"/>
    </source>
</evidence>
<feature type="active site" description="Proton donor" evidence="19">
    <location>
        <position position="242"/>
    </location>
</feature>
<feature type="domain" description="FAD-binding PCMH-type" evidence="20">
    <location>
        <begin position="21"/>
        <end position="192"/>
    </location>
</feature>
<keyword evidence="8 19" id="KW-0132">Cell division</keyword>
<keyword evidence="9 19" id="KW-0285">Flavoprotein</keyword>
<dbReference type="InterPro" id="IPR011601">
    <property type="entry name" value="MurB_C"/>
</dbReference>
<sequence>MPATLPILHDFPLASLNTFRLPARARHYLRVEGAAELEALRRHPSLAALPRLVLGGGSNLVLTRDVDGIVLHMAGQGREVLGRQDGRILVRARAGENWHGFVGWTLAQGLGGLENLSLIPGTVGAAPIQNVGAYGTETRDVFHSLSAFDMASGALHTLTAADCRFGYRDSLFKQPEGRALVVLDVTFSLPADWQPNLRYAELARAVEAAGLAAPTPRDIGAIVEAIRRRKLPDPAEIGNAGSFFKNPVVSREQCAQLLARHPDMVHHAQPDGSEKLAAGWLIDQCGWKGRALGAAGVYPKQALVLVNLGGATGEDVLRLARAIQADVAAKFGVALEPEPVFI</sequence>
<evidence type="ECO:0000256" key="10">
    <source>
        <dbReference type="ARBA" id="ARBA00022827"/>
    </source>
</evidence>
<dbReference type="GO" id="GO:0008762">
    <property type="term" value="F:UDP-N-acetylmuramate dehydrogenase activity"/>
    <property type="evidence" value="ECO:0007669"/>
    <property type="project" value="UniProtKB-EC"/>
</dbReference>
<keyword evidence="10 19" id="KW-0274">FAD</keyword>
<comment type="cofactor">
    <cofactor evidence="1 19">
        <name>FAD</name>
        <dbReference type="ChEBI" id="CHEBI:57692"/>
    </cofactor>
</comment>
<protein>
    <recommendedName>
        <fullName evidence="6 19">UDP-N-acetylenolpyruvoylglucosamine reductase</fullName>
        <ecNumber evidence="5 19">1.3.1.98</ecNumber>
    </recommendedName>
    <alternativeName>
        <fullName evidence="17 19">UDP-N-acetylmuramate dehydrogenase</fullName>
    </alternativeName>
</protein>
<dbReference type="PANTHER" id="PTHR21071:SF4">
    <property type="entry name" value="UDP-N-ACETYLENOLPYRUVOYLGLUCOSAMINE REDUCTASE"/>
    <property type="match status" value="1"/>
</dbReference>
<proteinExistence type="inferred from homology"/>
<keyword evidence="16 19" id="KW-0961">Cell wall biogenesis/degradation</keyword>
<evidence type="ECO:0000256" key="6">
    <source>
        <dbReference type="ARBA" id="ARBA00015188"/>
    </source>
</evidence>
<evidence type="ECO:0000256" key="12">
    <source>
        <dbReference type="ARBA" id="ARBA00022960"/>
    </source>
</evidence>
<dbReference type="SUPFAM" id="SSF56194">
    <property type="entry name" value="Uridine diphospho-N-Acetylenolpyruvylglucosamine reductase, MurB, C-terminal domain"/>
    <property type="match status" value="1"/>
</dbReference>
<keyword evidence="7 19" id="KW-0963">Cytoplasm</keyword>
<keyword evidence="12 19" id="KW-0133">Cell shape</keyword>
<dbReference type="NCBIfam" id="NF010478">
    <property type="entry name" value="PRK13903.1"/>
    <property type="match status" value="1"/>
</dbReference>
<comment type="subcellular location">
    <subcellularLocation>
        <location evidence="3 19">Cytoplasm</location>
    </subcellularLocation>
</comment>
<dbReference type="InterPro" id="IPR016167">
    <property type="entry name" value="FAD-bd_PCMH_sub1"/>
</dbReference>
<dbReference type="Gene3D" id="3.30.465.10">
    <property type="match status" value="1"/>
</dbReference>
<dbReference type="InterPro" id="IPR036318">
    <property type="entry name" value="FAD-bd_PCMH-like_sf"/>
</dbReference>
<dbReference type="Proteomes" id="UP001198602">
    <property type="component" value="Unassembled WGS sequence"/>
</dbReference>
<dbReference type="NCBIfam" id="TIGR00179">
    <property type="entry name" value="murB"/>
    <property type="match status" value="1"/>
</dbReference>
<dbReference type="HAMAP" id="MF_00037">
    <property type="entry name" value="MurB"/>
    <property type="match status" value="1"/>
</dbReference>
<dbReference type="NCBIfam" id="NF000755">
    <property type="entry name" value="PRK00046.1"/>
    <property type="match status" value="1"/>
</dbReference>
<evidence type="ECO:0000256" key="9">
    <source>
        <dbReference type="ARBA" id="ARBA00022630"/>
    </source>
</evidence>
<dbReference type="EC" id="1.3.1.98" evidence="5 19"/>
<evidence type="ECO:0000313" key="22">
    <source>
        <dbReference type="Proteomes" id="UP001198602"/>
    </source>
</evidence>
<dbReference type="Pfam" id="PF01565">
    <property type="entry name" value="FAD_binding_4"/>
    <property type="match status" value="1"/>
</dbReference>
<dbReference type="RefSeq" id="WP_225240036.1">
    <property type="nucleotide sequence ID" value="NZ_JAHYBX010000009.1"/>
</dbReference>
<dbReference type="InterPro" id="IPR003170">
    <property type="entry name" value="MurB"/>
</dbReference>
<evidence type="ECO:0000256" key="8">
    <source>
        <dbReference type="ARBA" id="ARBA00022618"/>
    </source>
</evidence>
<evidence type="ECO:0000313" key="21">
    <source>
        <dbReference type="EMBL" id="MCA1857849.1"/>
    </source>
</evidence>
<dbReference type="SUPFAM" id="SSF56176">
    <property type="entry name" value="FAD-binding/transporter-associated domain-like"/>
    <property type="match status" value="1"/>
</dbReference>
<organism evidence="21 22">
    <name type="scientific">Massilia hydrophila</name>
    <dbReference type="NCBI Taxonomy" id="3044279"/>
    <lineage>
        <taxon>Bacteria</taxon>
        <taxon>Pseudomonadati</taxon>
        <taxon>Pseudomonadota</taxon>
        <taxon>Betaproteobacteria</taxon>
        <taxon>Burkholderiales</taxon>
        <taxon>Oxalobacteraceae</taxon>
        <taxon>Telluria group</taxon>
        <taxon>Massilia</taxon>
    </lineage>
</organism>
<evidence type="ECO:0000256" key="1">
    <source>
        <dbReference type="ARBA" id="ARBA00001974"/>
    </source>
</evidence>